<evidence type="ECO:0000256" key="2">
    <source>
        <dbReference type="ARBA" id="ARBA00022741"/>
    </source>
</evidence>
<dbReference type="Pfam" id="PF00488">
    <property type="entry name" value="MutS_V"/>
    <property type="match status" value="1"/>
</dbReference>
<dbReference type="Gene3D" id="3.40.50.300">
    <property type="entry name" value="P-loop containing nucleotide triphosphate hydrolases"/>
    <property type="match status" value="1"/>
</dbReference>
<dbReference type="SUPFAM" id="SSF52540">
    <property type="entry name" value="P-loop containing nucleoside triphosphate hydrolases"/>
    <property type="match status" value="1"/>
</dbReference>
<dbReference type="HAMAP" id="MF_00092">
    <property type="entry name" value="MutS2"/>
    <property type="match status" value="1"/>
</dbReference>
<feature type="coiled-coil region" evidence="8">
    <location>
        <begin position="247"/>
        <end position="274"/>
    </location>
</feature>
<accession>A0A1G6WY47</accession>
<evidence type="ECO:0000256" key="5">
    <source>
        <dbReference type="ARBA" id="ARBA00022884"/>
    </source>
</evidence>
<dbReference type="GO" id="GO:0006298">
    <property type="term" value="P:mismatch repair"/>
    <property type="evidence" value="ECO:0007669"/>
    <property type="project" value="InterPro"/>
</dbReference>
<dbReference type="GO" id="GO:0016887">
    <property type="term" value="F:ATP hydrolysis activity"/>
    <property type="evidence" value="ECO:0007669"/>
    <property type="project" value="InterPro"/>
</dbReference>
<feature type="domain" description="Smr" evidence="9">
    <location>
        <begin position="727"/>
        <end position="802"/>
    </location>
</feature>
<keyword evidence="5 7" id="KW-0694">RNA-binding</keyword>
<dbReference type="EC" id="3.1.-.-" evidence="7"/>
<dbReference type="SMART" id="SM00463">
    <property type="entry name" value="SMR"/>
    <property type="match status" value="1"/>
</dbReference>
<dbReference type="PIRSF" id="PIRSF005814">
    <property type="entry name" value="MutS_YshD"/>
    <property type="match status" value="1"/>
</dbReference>
<sequence>MVVPSLNSGADRPPERLRDSSLRALEFDKLIDLLATFTVTPPGRCFVERLRPLRPRIEVEPALQRVMEARALLEAQGAPPLGGSADLAAILDQSRAVGSFLPPAALLLVADSAEAAQACRRYFGNVGQSPLLAELASGLEPLPDLSRAIRRSIGSGGEVRDEASWQLADLRQQSKNLRQSLRTALESLLQRGDLAGAFQDQIVTERNGRYVVPVRADHRGQVKGFIHDESASGQTLFIEPEQVLERNNQLQSLLRAEQREIERILLALAEQVRQQRAALAANQALLAQLDGCAALARFARLTDAVAPQLTDKRQLELEQARHPLLLLQLDGTPRSQPAVAVDLRLGRDSDTLIISGPNTGGKSVALKTLGLLFLMVSAGIPVPCAPHSRVYLFRRVFADIGDAQSIESDLSTFSGHLVRLRRILRAADSQSLVLLDEAGTGTDPAEGGALALAVLDHLRGCGARTVVTTHLNLIKGYAYLHPRVQNAAVEFDPDTLAPTYRLHYGVPGSSSALTIARRLGLPARVLQRAEEYLGSQERDSLAVVERLNALYSELTGQREETARLLGQARLERDKRRQLLEAFERQRGSLLERARRQAEQTVSETRQKMRELLRQARELGAAGGREQAALMQQLHQQAAELRPLASPARQAPAPQELKAGELVRVVALDAEAEVLRCSGTQAELSVQGKRLRLPLTALEAFRPRRFAASGAPVRARRPEGRDDFSPQINLIGCRVEEALPQVERLIDDALLHNWRQVSVVHGHGSGALRQAIQQLLAGHRAVTAFHAADTAQGGTGVTLIELGDA</sequence>
<dbReference type="STRING" id="57664.SAMN05661003_10172"/>
<dbReference type="InterPro" id="IPR036063">
    <property type="entry name" value="Smr_dom_sf"/>
</dbReference>
<keyword evidence="11" id="KW-1185">Reference proteome</keyword>
<evidence type="ECO:0000256" key="4">
    <source>
        <dbReference type="ARBA" id="ARBA00022840"/>
    </source>
</evidence>
<evidence type="ECO:0000256" key="6">
    <source>
        <dbReference type="ARBA" id="ARBA00023125"/>
    </source>
</evidence>
<dbReference type="GO" id="GO:0072344">
    <property type="term" value="P:rescue of stalled ribosome"/>
    <property type="evidence" value="ECO:0007669"/>
    <property type="project" value="UniProtKB-UniRule"/>
</dbReference>
<dbReference type="InterPro" id="IPR007696">
    <property type="entry name" value="DNA_mismatch_repair_MutS_core"/>
</dbReference>
<dbReference type="PANTHER" id="PTHR48466">
    <property type="entry name" value="OS10G0509000 PROTEIN-RELATED"/>
    <property type="match status" value="1"/>
</dbReference>
<dbReference type="SUPFAM" id="SSF48334">
    <property type="entry name" value="DNA repair protein MutS, domain III"/>
    <property type="match status" value="1"/>
</dbReference>
<dbReference type="SMART" id="SM00533">
    <property type="entry name" value="MUTSd"/>
    <property type="match status" value="1"/>
</dbReference>
<dbReference type="Proteomes" id="UP000243205">
    <property type="component" value="Unassembled WGS sequence"/>
</dbReference>
<dbReference type="GO" id="GO:0019843">
    <property type="term" value="F:rRNA binding"/>
    <property type="evidence" value="ECO:0007669"/>
    <property type="project" value="UniProtKB-UniRule"/>
</dbReference>
<dbReference type="InterPro" id="IPR002625">
    <property type="entry name" value="Smr_dom"/>
</dbReference>
<dbReference type="EMBL" id="FNAQ01000001">
    <property type="protein sequence ID" value="SDD70818.1"/>
    <property type="molecule type" value="Genomic_DNA"/>
</dbReference>
<dbReference type="SUPFAM" id="SSF160443">
    <property type="entry name" value="SMR domain-like"/>
    <property type="match status" value="1"/>
</dbReference>
<evidence type="ECO:0000256" key="8">
    <source>
        <dbReference type="SAM" id="Coils"/>
    </source>
</evidence>
<dbReference type="RefSeq" id="WP_245691261.1">
    <property type="nucleotide sequence ID" value="NZ_FNAQ01000001.1"/>
</dbReference>
<comment type="function">
    <text evidence="7">Acts as a ribosome collision sensor, splitting the ribosome into its 2 subunits. Detects stalled/collided 70S ribosomes which it binds and splits by an ATP-hydrolysis driven conformational change. Acts upstream of the ribosome quality control system (RQC), a ribosome-associated complex that mediates the extraction of incompletely synthesized nascent chains from stalled ribosomes and their subsequent degradation. Probably generates substrates for RQC.</text>
</comment>
<dbReference type="GO" id="GO:0005524">
    <property type="term" value="F:ATP binding"/>
    <property type="evidence" value="ECO:0007669"/>
    <property type="project" value="UniProtKB-UniRule"/>
</dbReference>
<dbReference type="InterPro" id="IPR005747">
    <property type="entry name" value="MutS2"/>
</dbReference>
<dbReference type="FunFam" id="3.40.50.300:FF:000830">
    <property type="entry name" value="Endonuclease MutS2"/>
    <property type="match status" value="1"/>
</dbReference>
<feature type="coiled-coil region" evidence="8">
    <location>
        <begin position="160"/>
        <end position="191"/>
    </location>
</feature>
<comment type="subunit">
    <text evidence="7">Homodimer. Binds to stalled ribosomes, contacting rRNA.</text>
</comment>
<dbReference type="GO" id="GO:0004519">
    <property type="term" value="F:endonuclease activity"/>
    <property type="evidence" value="ECO:0007669"/>
    <property type="project" value="UniProtKB-UniRule"/>
</dbReference>
<keyword evidence="6 7" id="KW-0238">DNA-binding</keyword>
<dbReference type="GO" id="GO:0045910">
    <property type="term" value="P:negative regulation of DNA recombination"/>
    <property type="evidence" value="ECO:0007669"/>
    <property type="project" value="InterPro"/>
</dbReference>
<evidence type="ECO:0000313" key="11">
    <source>
        <dbReference type="Proteomes" id="UP000243205"/>
    </source>
</evidence>
<dbReference type="InterPro" id="IPR036187">
    <property type="entry name" value="DNA_mismatch_repair_MutS_sf"/>
</dbReference>
<keyword evidence="7" id="KW-0540">Nuclease</keyword>
<protein>
    <recommendedName>
        <fullName evidence="7">Endonuclease MutS2</fullName>
        <ecNumber evidence="7">3.1.-.-</ecNumber>
    </recommendedName>
    <alternativeName>
        <fullName evidence="7">Ribosome-associated protein quality control-upstream factor</fullName>
        <shortName evidence="7">RQC-upstream factor</shortName>
        <shortName evidence="7">RqcU</shortName>
        <ecNumber evidence="7">3.6.4.-</ecNumber>
    </alternativeName>
</protein>
<keyword evidence="8" id="KW-0175">Coiled coil</keyword>
<dbReference type="GO" id="GO:0140664">
    <property type="term" value="F:ATP-dependent DNA damage sensor activity"/>
    <property type="evidence" value="ECO:0007669"/>
    <property type="project" value="InterPro"/>
</dbReference>
<keyword evidence="1 7" id="KW-0699">rRNA-binding</keyword>
<evidence type="ECO:0000259" key="9">
    <source>
        <dbReference type="PROSITE" id="PS50828"/>
    </source>
</evidence>
<evidence type="ECO:0000256" key="3">
    <source>
        <dbReference type="ARBA" id="ARBA00022801"/>
    </source>
</evidence>
<comment type="similarity">
    <text evidence="7">Belongs to the DNA mismatch repair MutS family. MutS2 subfamily.</text>
</comment>
<dbReference type="InterPro" id="IPR000432">
    <property type="entry name" value="DNA_mismatch_repair_MutS_C"/>
</dbReference>
<keyword evidence="3 7" id="KW-0378">Hydrolase</keyword>
<dbReference type="EC" id="3.6.4.-" evidence="7"/>
<dbReference type="GO" id="GO:0030983">
    <property type="term" value="F:mismatched DNA binding"/>
    <property type="evidence" value="ECO:0007669"/>
    <property type="project" value="InterPro"/>
</dbReference>
<dbReference type="InterPro" id="IPR045076">
    <property type="entry name" value="MutS"/>
</dbReference>
<gene>
    <name evidence="7" type="primary">mutS2</name>
    <name evidence="7" type="synonym">rqcU</name>
    <name evidence="10" type="ORF">SAMN05661003_10172</name>
</gene>
<comment type="function">
    <text evidence="7">Endonuclease that is involved in the suppression of homologous recombination and thus may have a key role in the control of bacterial genetic diversity.</text>
</comment>
<evidence type="ECO:0000313" key="10">
    <source>
        <dbReference type="EMBL" id="SDD70818.1"/>
    </source>
</evidence>
<name>A0A1G6WY47_9BACT</name>
<dbReference type="InterPro" id="IPR027417">
    <property type="entry name" value="P-loop_NTPase"/>
</dbReference>
<keyword evidence="4 7" id="KW-0067">ATP-binding</keyword>
<organism evidence="10 11">
    <name type="scientific">Desulfuromonas thiophila</name>
    <dbReference type="NCBI Taxonomy" id="57664"/>
    <lineage>
        <taxon>Bacteria</taxon>
        <taxon>Pseudomonadati</taxon>
        <taxon>Thermodesulfobacteriota</taxon>
        <taxon>Desulfuromonadia</taxon>
        <taxon>Desulfuromonadales</taxon>
        <taxon>Desulfuromonadaceae</taxon>
        <taxon>Desulfuromonas</taxon>
    </lineage>
</organism>
<dbReference type="AlphaFoldDB" id="A0A1G6WY47"/>
<dbReference type="Gene3D" id="3.30.1370.110">
    <property type="match status" value="1"/>
</dbReference>
<feature type="coiled-coil region" evidence="8">
    <location>
        <begin position="579"/>
        <end position="621"/>
    </location>
</feature>
<dbReference type="PANTHER" id="PTHR48466:SF2">
    <property type="entry name" value="OS10G0509000 PROTEIN"/>
    <property type="match status" value="1"/>
</dbReference>
<evidence type="ECO:0000256" key="7">
    <source>
        <dbReference type="HAMAP-Rule" id="MF_00092"/>
    </source>
</evidence>
<keyword evidence="7" id="KW-0255">Endonuclease</keyword>
<keyword evidence="2 7" id="KW-0547">Nucleotide-binding</keyword>
<dbReference type="PROSITE" id="PS50828">
    <property type="entry name" value="SMR"/>
    <property type="match status" value="1"/>
</dbReference>
<reference evidence="11" key="1">
    <citation type="submission" date="2016-10" db="EMBL/GenBank/DDBJ databases">
        <authorList>
            <person name="Varghese N."/>
            <person name="Submissions S."/>
        </authorList>
    </citation>
    <scope>NUCLEOTIDE SEQUENCE [LARGE SCALE GENOMIC DNA]</scope>
    <source>
        <strain evidence="11">DSM 8987</strain>
    </source>
</reference>
<feature type="binding site" evidence="7">
    <location>
        <begin position="356"/>
        <end position="363"/>
    </location>
    <ligand>
        <name>ATP</name>
        <dbReference type="ChEBI" id="CHEBI:30616"/>
    </ligand>
</feature>
<dbReference type="GO" id="GO:0043023">
    <property type="term" value="F:ribosomal large subunit binding"/>
    <property type="evidence" value="ECO:0007669"/>
    <property type="project" value="UniProtKB-UniRule"/>
</dbReference>
<proteinExistence type="inferred from homology"/>
<dbReference type="SMART" id="SM00534">
    <property type="entry name" value="MUTSac"/>
    <property type="match status" value="1"/>
</dbReference>
<evidence type="ECO:0000256" key="1">
    <source>
        <dbReference type="ARBA" id="ARBA00022730"/>
    </source>
</evidence>
<dbReference type="Pfam" id="PF01713">
    <property type="entry name" value="Smr"/>
    <property type="match status" value="1"/>
</dbReference>
<dbReference type="NCBIfam" id="TIGR01069">
    <property type="entry name" value="mutS2"/>
    <property type="match status" value="1"/>
</dbReference>